<accession>A0A9K3PBR3</accession>
<dbReference type="OrthoDB" id="5560686at2759"/>
<keyword evidence="2" id="KW-0732">Signal</keyword>
<evidence type="ECO:0000256" key="1">
    <source>
        <dbReference type="SAM" id="MobiDB-lite"/>
    </source>
</evidence>
<dbReference type="Pfam" id="PF00856">
    <property type="entry name" value="SET"/>
    <property type="match status" value="1"/>
</dbReference>
<feature type="signal peptide" evidence="2">
    <location>
        <begin position="1"/>
        <end position="25"/>
    </location>
</feature>
<dbReference type="GO" id="GO:0032259">
    <property type="term" value="P:methylation"/>
    <property type="evidence" value="ECO:0007669"/>
    <property type="project" value="UniProtKB-KW"/>
</dbReference>
<evidence type="ECO:0000313" key="4">
    <source>
        <dbReference type="EMBL" id="KAG7341802.1"/>
    </source>
</evidence>
<dbReference type="GO" id="GO:0008168">
    <property type="term" value="F:methyltransferase activity"/>
    <property type="evidence" value="ECO:0007669"/>
    <property type="project" value="UniProtKB-KW"/>
</dbReference>
<reference evidence="4" key="1">
    <citation type="journal article" date="2021" name="Sci. Rep.">
        <title>Diploid genomic architecture of Nitzschia inconspicua, an elite biomass production diatom.</title>
        <authorList>
            <person name="Oliver A."/>
            <person name="Podell S."/>
            <person name="Pinowska A."/>
            <person name="Traller J.C."/>
            <person name="Smith S.R."/>
            <person name="McClure R."/>
            <person name="Beliaev A."/>
            <person name="Bohutskyi P."/>
            <person name="Hill E.A."/>
            <person name="Rabines A."/>
            <person name="Zheng H."/>
            <person name="Allen L.Z."/>
            <person name="Kuo A."/>
            <person name="Grigoriev I.V."/>
            <person name="Allen A.E."/>
            <person name="Hazlebeck D."/>
            <person name="Allen E.E."/>
        </authorList>
    </citation>
    <scope>NUCLEOTIDE SEQUENCE</scope>
    <source>
        <strain evidence="4">Hildebrandi</strain>
    </source>
</reference>
<feature type="compositionally biased region" description="Polar residues" evidence="1">
    <location>
        <begin position="34"/>
        <end position="44"/>
    </location>
</feature>
<dbReference type="EMBL" id="JAGRRH010000025">
    <property type="protein sequence ID" value="KAG7341802.1"/>
    <property type="molecule type" value="Genomic_DNA"/>
</dbReference>
<dbReference type="PROSITE" id="PS50280">
    <property type="entry name" value="SET"/>
    <property type="match status" value="1"/>
</dbReference>
<dbReference type="Proteomes" id="UP000693970">
    <property type="component" value="Unassembled WGS sequence"/>
</dbReference>
<keyword evidence="4" id="KW-0808">Transferase</keyword>
<evidence type="ECO:0000259" key="3">
    <source>
        <dbReference type="PROSITE" id="PS50280"/>
    </source>
</evidence>
<gene>
    <name evidence="4" type="ORF">IV203_006894</name>
</gene>
<evidence type="ECO:0000256" key="2">
    <source>
        <dbReference type="SAM" id="SignalP"/>
    </source>
</evidence>
<proteinExistence type="predicted"/>
<name>A0A9K3PBR3_9STRA</name>
<keyword evidence="4" id="KW-0489">Methyltransferase</keyword>
<feature type="region of interest" description="Disordered" evidence="1">
    <location>
        <begin position="32"/>
        <end position="61"/>
    </location>
</feature>
<feature type="chain" id="PRO_5039910388" evidence="2">
    <location>
        <begin position="26"/>
        <end position="685"/>
    </location>
</feature>
<dbReference type="AlphaFoldDB" id="A0A9K3PBR3"/>
<feature type="domain" description="SET" evidence="3">
    <location>
        <begin position="341"/>
        <end position="512"/>
    </location>
</feature>
<comment type="caution">
    <text evidence="4">The sequence shown here is derived from an EMBL/GenBank/DDBJ whole genome shotgun (WGS) entry which is preliminary data.</text>
</comment>
<feature type="compositionally biased region" description="Acidic residues" evidence="1">
    <location>
        <begin position="51"/>
        <end position="61"/>
    </location>
</feature>
<protein>
    <submittedName>
        <fullName evidence="4">SET methyltransferase domain containing protein</fullName>
    </submittedName>
</protein>
<reference evidence="4" key="2">
    <citation type="submission" date="2021-04" db="EMBL/GenBank/DDBJ databases">
        <authorList>
            <person name="Podell S."/>
        </authorList>
    </citation>
    <scope>NUCLEOTIDE SEQUENCE</scope>
    <source>
        <strain evidence="4">Hildebrandi</strain>
    </source>
</reference>
<keyword evidence="5" id="KW-1185">Reference proteome</keyword>
<evidence type="ECO:0000313" key="5">
    <source>
        <dbReference type="Proteomes" id="UP000693970"/>
    </source>
</evidence>
<sequence>MKNPHFSRMWFTLLSFLFTWMIALSTKSAAGMSLPSNTTDSEGSVPTEPVASDDDEYDGEDESEHCGLYMAISSTTTPEEPKWGYYAGKNIPAKSPIGFGDIAIHTFNLMANQIYMENDQPVDDFDRNPRANLVDWLEQFLWVPNSSGGQFEVAGEGTRIITAVPGGGVLGGYNPKMTNADWNHSSAYHREALNEYPGVSHPGRGAYSTYYNLELASTETIPAGKEIFLNYGENWDGSSNGDGKTDPLTRSDYKKVDQTIEKMISFFEKYHDDLDKNTKTEIYNFMVQDVMSAAAGKEKGKRIADILPENPDNLGDILERGGSFHLNSPASIRSPEWLKTNGICMDNIRPGPSTIPYAGRGAFATRAIEKGSTVAPVPLVQIPDDKIFQMHQVKAIQVPAIEKDTDGPIAMLVRDSEETFSRQLMYNYVYGHPESSLVLLPVGAVVNFINHSKERVNAKLVWSDHLNSKNTQWFAEDPQKLIDDEHSHLGLLMEIVATKDIAEGDEIFLDYGDDWQVAWDKHVAAFEKIKPGTWPITALDLNQEHKTKLIRTKDEQPYPDNVSIKCFLMVKKPKEGEPEVDEQGRRIRVWSEADSGKPNIVSDYLFDCEVISSSETPEGRFYDVVWSNGESTTLVQKVPHKAVVFVDNPGTSDQHFLGFRHYIGIPDEIFPQGPWRNANSDKEEL</sequence>
<organism evidence="4 5">
    <name type="scientific">Nitzschia inconspicua</name>
    <dbReference type="NCBI Taxonomy" id="303405"/>
    <lineage>
        <taxon>Eukaryota</taxon>
        <taxon>Sar</taxon>
        <taxon>Stramenopiles</taxon>
        <taxon>Ochrophyta</taxon>
        <taxon>Bacillariophyta</taxon>
        <taxon>Bacillariophyceae</taxon>
        <taxon>Bacillariophycidae</taxon>
        <taxon>Bacillariales</taxon>
        <taxon>Bacillariaceae</taxon>
        <taxon>Nitzschia</taxon>
    </lineage>
</organism>
<dbReference type="InterPro" id="IPR001214">
    <property type="entry name" value="SET_dom"/>
</dbReference>